<reference evidence="2" key="1">
    <citation type="submission" date="2018-11" db="EMBL/GenBank/DDBJ databases">
        <authorList>
            <consortium name="Pathogen Informatics"/>
        </authorList>
    </citation>
    <scope>NUCLEOTIDE SEQUENCE</scope>
</reference>
<protein>
    <submittedName>
        <fullName evidence="2">Uncharacterized protein</fullName>
    </submittedName>
</protein>
<dbReference type="Proteomes" id="UP000784294">
    <property type="component" value="Unassembled WGS sequence"/>
</dbReference>
<dbReference type="EMBL" id="CAAALY010088991">
    <property type="protein sequence ID" value="VEL27681.1"/>
    <property type="molecule type" value="Genomic_DNA"/>
</dbReference>
<evidence type="ECO:0000313" key="2">
    <source>
        <dbReference type="EMBL" id="VEL27681.1"/>
    </source>
</evidence>
<comment type="caution">
    <text evidence="2">The sequence shown here is derived from an EMBL/GenBank/DDBJ whole genome shotgun (WGS) entry which is preliminary data.</text>
</comment>
<sequence>MVPATSCLVGAGGSGMVPPVALQPACSSARLPIETGYGSGVGGCQSGSGAGSSGVNTGVGTLSGTGGSSGGQPSQSTASVPNPLAAMFAVAAAVQQQQHSQQQQQTHMRLPQPLASGAPGGGLNPAEMAALLLGGQSIRMQAEFSGAAKF</sequence>
<evidence type="ECO:0000256" key="1">
    <source>
        <dbReference type="SAM" id="MobiDB-lite"/>
    </source>
</evidence>
<name>A0A3S5FEV1_9PLAT</name>
<organism evidence="2 3">
    <name type="scientific">Protopolystoma xenopodis</name>
    <dbReference type="NCBI Taxonomy" id="117903"/>
    <lineage>
        <taxon>Eukaryota</taxon>
        <taxon>Metazoa</taxon>
        <taxon>Spiralia</taxon>
        <taxon>Lophotrochozoa</taxon>
        <taxon>Platyhelminthes</taxon>
        <taxon>Monogenea</taxon>
        <taxon>Polyopisthocotylea</taxon>
        <taxon>Polystomatidea</taxon>
        <taxon>Polystomatidae</taxon>
        <taxon>Protopolystoma</taxon>
    </lineage>
</organism>
<gene>
    <name evidence="2" type="ORF">PXEA_LOCUS21121</name>
</gene>
<feature type="compositionally biased region" description="Gly residues" evidence="1">
    <location>
        <begin position="61"/>
        <end position="70"/>
    </location>
</feature>
<accession>A0A3S5FEV1</accession>
<proteinExistence type="predicted"/>
<feature type="region of interest" description="Disordered" evidence="1">
    <location>
        <begin position="46"/>
        <end position="81"/>
    </location>
</feature>
<evidence type="ECO:0000313" key="3">
    <source>
        <dbReference type="Proteomes" id="UP000784294"/>
    </source>
</evidence>
<keyword evidence="3" id="KW-1185">Reference proteome</keyword>
<dbReference type="AlphaFoldDB" id="A0A3S5FEV1"/>